<evidence type="ECO:0000313" key="3">
    <source>
        <dbReference type="Proteomes" id="UP001141629"/>
    </source>
</evidence>
<evidence type="ECO:0000313" key="2">
    <source>
        <dbReference type="EMBL" id="MCV7421391.1"/>
    </source>
</evidence>
<dbReference type="RefSeq" id="WP_263996166.1">
    <property type="nucleotide sequence ID" value="NZ_JACKVK010000008.1"/>
</dbReference>
<name>A0A9X2Z255_9MYCO</name>
<reference evidence="2" key="1">
    <citation type="submission" date="2020-07" db="EMBL/GenBank/DDBJ databases">
        <authorList>
            <person name="Pettersson B.M.F."/>
            <person name="Behra P.R.K."/>
            <person name="Ramesh M."/>
            <person name="Das S."/>
            <person name="Dasgupta S."/>
            <person name="Kirsebom L.A."/>
        </authorList>
    </citation>
    <scope>NUCLEOTIDE SEQUENCE</scope>
    <source>
        <strain evidence="2">DSM 44838</strain>
    </source>
</reference>
<comment type="caution">
    <text evidence="2">The sequence shown here is derived from an EMBL/GenBank/DDBJ whole genome shotgun (WGS) entry which is preliminary data.</text>
</comment>
<feature type="region of interest" description="Disordered" evidence="1">
    <location>
        <begin position="1"/>
        <end position="31"/>
    </location>
</feature>
<reference evidence="2" key="2">
    <citation type="journal article" date="2022" name="BMC Genomics">
        <title>Comparative genome analysis of mycobacteria focusing on tRNA and non-coding RNA.</title>
        <authorList>
            <person name="Behra P.R.K."/>
            <person name="Pettersson B.M.F."/>
            <person name="Ramesh M."/>
            <person name="Das S."/>
            <person name="Dasgupta S."/>
            <person name="Kirsebom L.A."/>
        </authorList>
    </citation>
    <scope>NUCLEOTIDE SEQUENCE</scope>
    <source>
        <strain evidence="2">DSM 44838</strain>
    </source>
</reference>
<proteinExistence type="predicted"/>
<dbReference type="Proteomes" id="UP001141629">
    <property type="component" value="Unassembled WGS sequence"/>
</dbReference>
<accession>A0A9X2Z255</accession>
<evidence type="ECO:0000256" key="1">
    <source>
        <dbReference type="SAM" id="MobiDB-lite"/>
    </source>
</evidence>
<dbReference type="EMBL" id="JACKVK010000008">
    <property type="protein sequence ID" value="MCV7421391.1"/>
    <property type="molecule type" value="Genomic_DNA"/>
</dbReference>
<gene>
    <name evidence="2" type="ORF">H7K45_12640</name>
</gene>
<organism evidence="2 3">
    <name type="scientific">Mycobacterium yunnanensis</name>
    <dbReference type="NCBI Taxonomy" id="368477"/>
    <lineage>
        <taxon>Bacteria</taxon>
        <taxon>Bacillati</taxon>
        <taxon>Actinomycetota</taxon>
        <taxon>Actinomycetes</taxon>
        <taxon>Mycobacteriales</taxon>
        <taxon>Mycobacteriaceae</taxon>
        <taxon>Mycobacterium</taxon>
    </lineage>
</organism>
<feature type="compositionally biased region" description="Basic and acidic residues" evidence="1">
    <location>
        <begin position="1"/>
        <end position="15"/>
    </location>
</feature>
<dbReference type="AlphaFoldDB" id="A0A9X2Z255"/>
<sequence>MTAKDDERIAARETGETPAGHSPPTSSVAHQLTWDRDADYLDADDSLEAQGDDWRYTIYPVPGREGETVGYHVSGGDNDSNDEIGSLVLDGRRGELTLPEARAAAEANYASRYREAEQFLDEILDGSEDDDGVPLTRRNDHGNIMCRVDEAGVNEVEVVVTLRDYGDGYDAANRRVTVSLRTVLSYTYNGDREGLVDDVRRLIRLESPS</sequence>
<keyword evidence="3" id="KW-1185">Reference proteome</keyword>
<protein>
    <submittedName>
        <fullName evidence="2">Uncharacterized protein</fullName>
    </submittedName>
</protein>